<dbReference type="Gene3D" id="3.40.630.40">
    <property type="entry name" value="Zn-dependent exopeptidases"/>
    <property type="match status" value="1"/>
</dbReference>
<dbReference type="InterPro" id="IPR002508">
    <property type="entry name" value="MurNAc-LAA_cat"/>
</dbReference>
<dbReference type="EMBL" id="CP048836">
    <property type="protein sequence ID" value="QID19579.1"/>
    <property type="molecule type" value="Genomic_DNA"/>
</dbReference>
<feature type="chain" id="PRO_5025474456" description="N-acetylmuramoyl-L-alanine amidase" evidence="4">
    <location>
        <begin position="26"/>
        <end position="243"/>
    </location>
</feature>
<dbReference type="EC" id="3.5.1.28" evidence="2"/>
<protein>
    <recommendedName>
        <fullName evidence="2">N-acetylmuramoyl-L-alanine amidase</fullName>
        <ecNumber evidence="2">3.5.1.28</ecNumber>
    </recommendedName>
</protein>
<dbReference type="InterPro" id="IPR050695">
    <property type="entry name" value="N-acetylmuramoyl_amidase_3"/>
</dbReference>
<dbReference type="RefSeq" id="WP_173768327.1">
    <property type="nucleotide sequence ID" value="NZ_CP048836.1"/>
</dbReference>
<reference evidence="6 7" key="1">
    <citation type="submission" date="2020-02" db="EMBL/GenBank/DDBJ databases">
        <title>Nitrogenibacter mangrovi gen. nov., sp. nov. isolated from mangrove sediment, a denitrifying betaproteobacterium.</title>
        <authorList>
            <person name="Liao H."/>
            <person name="Tian Y."/>
        </authorList>
    </citation>
    <scope>NUCLEOTIDE SEQUENCE [LARGE SCALE GENOMIC DNA]</scope>
    <source>
        <strain evidence="6 7">M9-3-2</strain>
    </source>
</reference>
<dbReference type="Pfam" id="PF01520">
    <property type="entry name" value="Amidase_3"/>
    <property type="match status" value="1"/>
</dbReference>
<evidence type="ECO:0000256" key="4">
    <source>
        <dbReference type="SAM" id="SignalP"/>
    </source>
</evidence>
<sequence length="243" mass="26260">MTALALLRRLAATAACALACVPSWARPPIVAVDVGHTLAAAGATSARGRTEFAFNRDLAHEVAAALIARGIAAHLVNDDGRIAALRDRPKAVPDADFFISIHHDSVSQRLLKPWVWQGRALDYNDDYAGHSLFVSHDNPKPDASLLCASAIGARLQRLGFVPTDKNARRHAWADRADTVHWYDNLVVLHRTALPAVLFEAGVIKNRDEELRLRDPASQRRMADGIATGIAACLQVMGAPPPVP</sequence>
<evidence type="ECO:0000259" key="5">
    <source>
        <dbReference type="SMART" id="SM00646"/>
    </source>
</evidence>
<dbReference type="SMART" id="SM00646">
    <property type="entry name" value="Ami_3"/>
    <property type="match status" value="1"/>
</dbReference>
<keyword evidence="3" id="KW-0378">Hydrolase</keyword>
<evidence type="ECO:0000256" key="1">
    <source>
        <dbReference type="ARBA" id="ARBA00001561"/>
    </source>
</evidence>
<evidence type="ECO:0000313" key="7">
    <source>
        <dbReference type="Proteomes" id="UP000501991"/>
    </source>
</evidence>
<proteinExistence type="predicted"/>
<dbReference type="AlphaFoldDB" id="A0A6C1B9D0"/>
<keyword evidence="7" id="KW-1185">Reference proteome</keyword>
<name>A0A6C1B9D0_9RHOO</name>
<keyword evidence="4" id="KW-0732">Signal</keyword>
<evidence type="ECO:0000256" key="2">
    <source>
        <dbReference type="ARBA" id="ARBA00011901"/>
    </source>
</evidence>
<evidence type="ECO:0000313" key="6">
    <source>
        <dbReference type="EMBL" id="QID19579.1"/>
    </source>
</evidence>
<dbReference type="KEGG" id="azq:G3580_19330"/>
<dbReference type="GO" id="GO:0009253">
    <property type="term" value="P:peptidoglycan catabolic process"/>
    <property type="evidence" value="ECO:0007669"/>
    <property type="project" value="InterPro"/>
</dbReference>
<dbReference type="GO" id="GO:0030288">
    <property type="term" value="C:outer membrane-bounded periplasmic space"/>
    <property type="evidence" value="ECO:0007669"/>
    <property type="project" value="TreeGrafter"/>
</dbReference>
<comment type="catalytic activity">
    <reaction evidence="1">
        <text>Hydrolyzes the link between N-acetylmuramoyl residues and L-amino acid residues in certain cell-wall glycopeptides.</text>
        <dbReference type="EC" id="3.5.1.28"/>
    </reaction>
</comment>
<dbReference type="GO" id="GO:0008745">
    <property type="term" value="F:N-acetylmuramoyl-L-alanine amidase activity"/>
    <property type="evidence" value="ECO:0007669"/>
    <property type="project" value="UniProtKB-EC"/>
</dbReference>
<gene>
    <name evidence="6" type="ORF">G3580_19330</name>
</gene>
<dbReference type="PANTHER" id="PTHR30404:SF0">
    <property type="entry name" value="N-ACETYLMURAMOYL-L-ALANINE AMIDASE AMIC"/>
    <property type="match status" value="1"/>
</dbReference>
<feature type="signal peptide" evidence="4">
    <location>
        <begin position="1"/>
        <end position="25"/>
    </location>
</feature>
<dbReference type="SUPFAM" id="SSF53187">
    <property type="entry name" value="Zn-dependent exopeptidases"/>
    <property type="match status" value="1"/>
</dbReference>
<dbReference type="PANTHER" id="PTHR30404">
    <property type="entry name" value="N-ACETYLMURAMOYL-L-ALANINE AMIDASE"/>
    <property type="match status" value="1"/>
</dbReference>
<dbReference type="Proteomes" id="UP000501991">
    <property type="component" value="Chromosome"/>
</dbReference>
<evidence type="ECO:0000256" key="3">
    <source>
        <dbReference type="ARBA" id="ARBA00022801"/>
    </source>
</evidence>
<organism evidence="6 7">
    <name type="scientific">Nitrogeniibacter mangrovi</name>
    <dbReference type="NCBI Taxonomy" id="2016596"/>
    <lineage>
        <taxon>Bacteria</taxon>
        <taxon>Pseudomonadati</taxon>
        <taxon>Pseudomonadota</taxon>
        <taxon>Betaproteobacteria</taxon>
        <taxon>Rhodocyclales</taxon>
        <taxon>Zoogloeaceae</taxon>
        <taxon>Nitrogeniibacter</taxon>
    </lineage>
</organism>
<feature type="domain" description="MurNAc-LAA" evidence="5">
    <location>
        <begin position="92"/>
        <end position="230"/>
    </location>
</feature>
<dbReference type="CDD" id="cd02696">
    <property type="entry name" value="MurNAc-LAA"/>
    <property type="match status" value="1"/>
</dbReference>
<accession>A0A6C1B9D0</accession>